<gene>
    <name evidence="8" type="ORF">SNAT2548_LOCUS11397</name>
</gene>
<proteinExistence type="predicted"/>
<dbReference type="Pfam" id="PF03388">
    <property type="entry name" value="Lectin_leg-like"/>
    <property type="match status" value="1"/>
</dbReference>
<accession>A0A812LNR0</accession>
<dbReference type="GO" id="GO:0005789">
    <property type="term" value="C:endoplasmic reticulum membrane"/>
    <property type="evidence" value="ECO:0007669"/>
    <property type="project" value="TreeGrafter"/>
</dbReference>
<dbReference type="PANTHER" id="PTHR12223:SF28">
    <property type="entry name" value="LECTIN, MANNOSE BINDING 1 LIKE"/>
    <property type="match status" value="1"/>
</dbReference>
<dbReference type="OrthoDB" id="270293at2759"/>
<dbReference type="PANTHER" id="PTHR12223">
    <property type="entry name" value="VESICULAR MANNOSE-BINDING LECTIN"/>
    <property type="match status" value="1"/>
</dbReference>
<comment type="subcellular location">
    <subcellularLocation>
        <location evidence="1">Membrane</location>
        <topology evidence="1">Single-pass type I membrane protein</topology>
    </subcellularLocation>
</comment>
<dbReference type="EMBL" id="CAJNDS010001020">
    <property type="protein sequence ID" value="CAE7244219.1"/>
    <property type="molecule type" value="Genomic_DNA"/>
</dbReference>
<dbReference type="PROSITE" id="PS51328">
    <property type="entry name" value="L_LECTIN_LIKE"/>
    <property type="match status" value="1"/>
</dbReference>
<dbReference type="GO" id="GO:0030134">
    <property type="term" value="C:COPII-coated ER to Golgi transport vesicle"/>
    <property type="evidence" value="ECO:0007669"/>
    <property type="project" value="TreeGrafter"/>
</dbReference>
<protein>
    <recommendedName>
        <fullName evidence="7">L-type lectin-like domain-containing protein</fullName>
    </recommendedName>
</protein>
<evidence type="ECO:0000313" key="9">
    <source>
        <dbReference type="Proteomes" id="UP000604046"/>
    </source>
</evidence>
<dbReference type="AlphaFoldDB" id="A0A812LNR0"/>
<dbReference type="GO" id="GO:0005537">
    <property type="term" value="F:D-mannose binding"/>
    <property type="evidence" value="ECO:0007669"/>
    <property type="project" value="TreeGrafter"/>
</dbReference>
<evidence type="ECO:0000256" key="1">
    <source>
        <dbReference type="ARBA" id="ARBA00004479"/>
    </source>
</evidence>
<evidence type="ECO:0000256" key="6">
    <source>
        <dbReference type="SAM" id="SignalP"/>
    </source>
</evidence>
<comment type="caution">
    <text evidence="8">The sequence shown here is derived from an EMBL/GenBank/DDBJ whole genome shotgun (WGS) entry which is preliminary data.</text>
</comment>
<dbReference type="GO" id="GO:0005793">
    <property type="term" value="C:endoplasmic reticulum-Golgi intermediate compartment"/>
    <property type="evidence" value="ECO:0007669"/>
    <property type="project" value="TreeGrafter"/>
</dbReference>
<dbReference type="InterPro" id="IPR005052">
    <property type="entry name" value="Lectin_leg"/>
</dbReference>
<organism evidence="8 9">
    <name type="scientific">Symbiodinium natans</name>
    <dbReference type="NCBI Taxonomy" id="878477"/>
    <lineage>
        <taxon>Eukaryota</taxon>
        <taxon>Sar</taxon>
        <taxon>Alveolata</taxon>
        <taxon>Dinophyceae</taxon>
        <taxon>Suessiales</taxon>
        <taxon>Symbiodiniaceae</taxon>
        <taxon>Symbiodinium</taxon>
    </lineage>
</organism>
<dbReference type="GO" id="GO:0000139">
    <property type="term" value="C:Golgi membrane"/>
    <property type="evidence" value="ECO:0007669"/>
    <property type="project" value="TreeGrafter"/>
</dbReference>
<evidence type="ECO:0000259" key="7">
    <source>
        <dbReference type="PROSITE" id="PS51328"/>
    </source>
</evidence>
<sequence>MMRGKHVLVGWLWVQGLIQPLEGNPNHGHSEYKAFLQHHSFAVPLEYSSLLADWTLSGASIFERERLLLHPGVSERQGFAWNKQPLQTNNFEASFAFRAFGAADASKVVDDQSFAFWFVRQNISGDFNESAAIRASSWSDGLKEQGYSLSGSKALFEGIGAVFSTANLAKKPGSVVSFISNDNHQSLGYGIDVPTSNAKVVDFRNKDVEFKIRVQPFSVKGQIIVDGNVEDCFDVDRRNFPVKAGGYIGFTAWSGSVQPSKLPDGVSLTKVQVVNFDDQAVGEDIVGTSAKDKLAYEALMSEDSRYFQDQQAQTEHIGRITTMLSAHLNETKPAYDVMSFQVSNLMQSLNKLDHDCRLLTKEMKVLTDPKNAKAPKKATNLQEMKVHILGLRRLLDKEGAAHMHKLEAVQKNLNEVKQQTDKAAGSSILGRIVDQTTVLEQSVVSRSSQMSQAYSMD</sequence>
<feature type="chain" id="PRO_5033032118" description="L-type lectin-like domain-containing protein" evidence="6">
    <location>
        <begin position="24"/>
        <end position="457"/>
    </location>
</feature>
<dbReference type="SUPFAM" id="SSF49899">
    <property type="entry name" value="Concanavalin A-like lectins/glucanases"/>
    <property type="match status" value="1"/>
</dbReference>
<reference evidence="8" key="1">
    <citation type="submission" date="2021-02" db="EMBL/GenBank/DDBJ databases">
        <authorList>
            <person name="Dougan E. K."/>
            <person name="Rhodes N."/>
            <person name="Thang M."/>
            <person name="Chan C."/>
        </authorList>
    </citation>
    <scope>NUCLEOTIDE SEQUENCE</scope>
</reference>
<keyword evidence="9" id="KW-1185">Reference proteome</keyword>
<feature type="domain" description="L-type lectin-like" evidence="7">
    <location>
        <begin position="33"/>
        <end position="276"/>
    </location>
</feature>
<name>A0A812LNR0_9DINO</name>
<evidence type="ECO:0000256" key="3">
    <source>
        <dbReference type="ARBA" id="ARBA00022729"/>
    </source>
</evidence>
<dbReference type="CDD" id="cd07308">
    <property type="entry name" value="lectin_leg-like"/>
    <property type="match status" value="1"/>
</dbReference>
<dbReference type="GO" id="GO:0006888">
    <property type="term" value="P:endoplasmic reticulum to Golgi vesicle-mediated transport"/>
    <property type="evidence" value="ECO:0007669"/>
    <property type="project" value="TreeGrafter"/>
</dbReference>
<keyword evidence="5" id="KW-0472">Membrane</keyword>
<evidence type="ECO:0000256" key="2">
    <source>
        <dbReference type="ARBA" id="ARBA00022692"/>
    </source>
</evidence>
<keyword evidence="2" id="KW-0812">Transmembrane</keyword>
<dbReference type="Gene3D" id="2.60.120.200">
    <property type="match status" value="1"/>
</dbReference>
<dbReference type="InterPro" id="IPR013320">
    <property type="entry name" value="ConA-like_dom_sf"/>
</dbReference>
<keyword evidence="3 6" id="KW-0732">Signal</keyword>
<feature type="signal peptide" evidence="6">
    <location>
        <begin position="1"/>
        <end position="23"/>
    </location>
</feature>
<keyword evidence="4" id="KW-1133">Transmembrane helix</keyword>
<evidence type="ECO:0000256" key="5">
    <source>
        <dbReference type="ARBA" id="ARBA00023136"/>
    </source>
</evidence>
<evidence type="ECO:0000313" key="8">
    <source>
        <dbReference type="EMBL" id="CAE7244219.1"/>
    </source>
</evidence>
<dbReference type="InterPro" id="IPR051136">
    <property type="entry name" value="Intracellular_Lectin-GPT"/>
</dbReference>
<dbReference type="Proteomes" id="UP000604046">
    <property type="component" value="Unassembled WGS sequence"/>
</dbReference>
<evidence type="ECO:0000256" key="4">
    <source>
        <dbReference type="ARBA" id="ARBA00022989"/>
    </source>
</evidence>